<dbReference type="KEGG" id="bomb:GT348_00075"/>
<dbReference type="RefSeq" id="WP_160618021.1">
    <property type="nucleotide sequence ID" value="NZ_CP047652.1"/>
</dbReference>
<proteinExistence type="predicted"/>
<evidence type="ECO:0000313" key="2">
    <source>
        <dbReference type="EMBL" id="QHI96290.1"/>
    </source>
</evidence>
<keyword evidence="3" id="KW-1185">Reference proteome</keyword>
<evidence type="ECO:0008006" key="4">
    <source>
        <dbReference type="Google" id="ProtNLM"/>
    </source>
</evidence>
<evidence type="ECO:0000313" key="3">
    <source>
        <dbReference type="Proteomes" id="UP000463975"/>
    </source>
</evidence>
<reference evidence="2 3" key="1">
    <citation type="submission" date="2020-01" db="EMBL/GenBank/DDBJ databases">
        <title>Genome sequencing of strain KACC 21507.</title>
        <authorList>
            <person name="Heo J."/>
            <person name="Kim S.-J."/>
            <person name="Kim J.-S."/>
            <person name="Hong S.-B."/>
            <person name="Kwon S.-W."/>
        </authorList>
    </citation>
    <scope>NUCLEOTIDE SEQUENCE [LARGE SCALE GENOMIC DNA]</scope>
    <source>
        <strain evidence="2 3">KACC 21507</strain>
    </source>
</reference>
<dbReference type="Proteomes" id="UP000463975">
    <property type="component" value="Chromosome"/>
</dbReference>
<evidence type="ECO:0000313" key="1">
    <source>
        <dbReference type="EMBL" id="QHI94943.1"/>
    </source>
</evidence>
<dbReference type="KEGG" id="bomb:GT348_08715"/>
<dbReference type="AlphaFoldDB" id="A0A6P1NID7"/>
<organism evidence="2 3">
    <name type="scientific">Aristophania vespae</name>
    <dbReference type="NCBI Taxonomy" id="2697033"/>
    <lineage>
        <taxon>Bacteria</taxon>
        <taxon>Pseudomonadati</taxon>
        <taxon>Pseudomonadota</taxon>
        <taxon>Alphaproteobacteria</taxon>
        <taxon>Acetobacterales</taxon>
        <taxon>Acetobacteraceae</taxon>
        <taxon>Aristophania</taxon>
    </lineage>
</organism>
<dbReference type="EMBL" id="CP047652">
    <property type="protein sequence ID" value="QHI94943.1"/>
    <property type="molecule type" value="Genomic_DNA"/>
</dbReference>
<name>A0A6P1NID7_9PROT</name>
<protein>
    <recommendedName>
        <fullName evidence="4">Calcium-binding protein</fullName>
    </recommendedName>
</protein>
<accession>A0A6P1NID7</accession>
<sequence>MPETTVIGGSVDNIIVTVSGNQQFGEITDRFRDTIGKLLSFVDDQKTGQDTYAASNGYTESLARSQISTFGPTDIYASGSDMFGLQAEEKATIFSPGKGSSSYDLRNIVGSYPEQQRNVVDSSAGANNISILQGSVKTRNAVADTISAVANLTVKGGHDQHISAGKNLFFIDGAGTSYVSADQATIFGTSNSVYHFVGTGKSSGLGDSQEGAFNFFSGASDSDDAPVHDILFDASSSHGAFTAVVGNRDTIIGGSGSDTFYINDDTHASGDGGDVSATLTGGSGAANLFQFMDNEGGHYTITDFGSAAGNMVAFKGNQRDLQDILKNATVSGGNTTIRLKDNTEITFLNQDHLKSSDFNLFPS</sequence>
<gene>
    <name evidence="1" type="ORF">GT348_00075</name>
    <name evidence="2" type="ORF">GT348_08715</name>
</gene>
<dbReference type="EMBL" id="CP047652">
    <property type="protein sequence ID" value="QHI96290.1"/>
    <property type="molecule type" value="Genomic_DNA"/>
</dbReference>